<dbReference type="Pfam" id="PF05958">
    <property type="entry name" value="tRNA_U5-meth_tr"/>
    <property type="match status" value="1"/>
</dbReference>
<sequence length="527" mass="60230">MVFNLGLKIKISDGQWMIFRISFHPPKNNGQQKKNENPSLSSINQKKLNHLHFFLNFAPMSRKMKNKVIQNLRIERIASEGKCVGHYEEKVVFVQNVAPGDLVDVRITRGKSSFMEGEAIFFHEYSKDRVEPFCQHFGTCGGCKWQHINYDLQKTYKRQQVVDQFQRIGKLPIPEVMPIIGSANTQYYRNKLDFTFSNNRWLTKEEIASEATFERSALGFHIPKMFDKIVDIEHCYLQGNISNEVRNSLRNFALENHLSFYDIRNQVGLLRNLIIRSTSTGESMVIVQFGADDAEGIEKVMQHLNGAFPQITALLYIINLKKNETFNDLDVVTFSGKDYIEEEMEGLKFRIGPKSFYQTNSDQAYELYKVTRDFADLQGDEVVYDLYTGTGTIANFVAKKAKQVIGIEYVEDAIADAKLNAKVNGLDNTLFYAGDMKDMLNEEFIAKHAAPDVIITDPPRVGMHEDVVKMLLQLAAPKIVYVSCNPATQARDVALLGEKYQVDKIQPVDMFPQTYHVENVVLLTLKP</sequence>
<dbReference type="PANTHER" id="PTHR11061">
    <property type="entry name" value="RNA M5U METHYLTRANSFERASE"/>
    <property type="match status" value="1"/>
</dbReference>
<proteinExistence type="inferred from homology"/>
<dbReference type="GO" id="GO:0070475">
    <property type="term" value="P:rRNA base methylation"/>
    <property type="evidence" value="ECO:0007669"/>
    <property type="project" value="TreeGrafter"/>
</dbReference>
<dbReference type="InterPro" id="IPR010280">
    <property type="entry name" value="U5_MeTrfase_fam"/>
</dbReference>
<feature type="binding site" evidence="4">
    <location>
        <position position="457"/>
    </location>
    <ligand>
        <name>S-adenosyl-L-methionine</name>
        <dbReference type="ChEBI" id="CHEBI:59789"/>
    </ligand>
</feature>
<dbReference type="Proteomes" id="UP000016843">
    <property type="component" value="Unassembled WGS sequence"/>
</dbReference>
<keyword evidence="1 4" id="KW-0489">Methyltransferase</keyword>
<dbReference type="SUPFAM" id="SSF53335">
    <property type="entry name" value="S-adenosyl-L-methionine-dependent methyltransferases"/>
    <property type="match status" value="1"/>
</dbReference>
<dbReference type="InterPro" id="IPR012340">
    <property type="entry name" value="NA-bd_OB-fold"/>
</dbReference>
<dbReference type="NCBIfam" id="TIGR00479">
    <property type="entry name" value="rumA"/>
    <property type="match status" value="1"/>
</dbReference>
<dbReference type="PROSITE" id="PS51687">
    <property type="entry name" value="SAM_MT_RNA_M5U"/>
    <property type="match status" value="1"/>
</dbReference>
<evidence type="ECO:0000256" key="4">
    <source>
        <dbReference type="PROSITE-ProRule" id="PRU01024"/>
    </source>
</evidence>
<dbReference type="Gene3D" id="3.40.50.150">
    <property type="entry name" value="Vaccinia Virus protein VP39"/>
    <property type="match status" value="1"/>
</dbReference>
<dbReference type="eggNOG" id="COG2265">
    <property type="taxonomic scope" value="Bacteria"/>
</dbReference>
<dbReference type="InterPro" id="IPR002792">
    <property type="entry name" value="TRAM_dom"/>
</dbReference>
<dbReference type="InterPro" id="IPR029063">
    <property type="entry name" value="SAM-dependent_MTases_sf"/>
</dbReference>
<feature type="active site" description="Nucleophile" evidence="4">
    <location>
        <position position="484"/>
    </location>
</feature>
<evidence type="ECO:0000256" key="2">
    <source>
        <dbReference type="ARBA" id="ARBA00022679"/>
    </source>
</evidence>
<organism evidence="7 8">
    <name type="scientific">Rhodonellum psychrophilum GCM71 = DSM 17998</name>
    <dbReference type="NCBI Taxonomy" id="1123057"/>
    <lineage>
        <taxon>Bacteria</taxon>
        <taxon>Pseudomonadati</taxon>
        <taxon>Bacteroidota</taxon>
        <taxon>Cytophagia</taxon>
        <taxon>Cytophagales</taxon>
        <taxon>Cytophagaceae</taxon>
        <taxon>Rhodonellum</taxon>
    </lineage>
</organism>
<name>U5BX90_9BACT</name>
<evidence type="ECO:0000256" key="3">
    <source>
        <dbReference type="ARBA" id="ARBA00022691"/>
    </source>
</evidence>
<feature type="domain" description="TRAM" evidence="6">
    <location>
        <begin position="62"/>
        <end position="121"/>
    </location>
</feature>
<comment type="similarity">
    <text evidence="4">Belongs to the class I-like SAM-binding methyltransferase superfamily. RNA M5U methyltransferase family.</text>
</comment>
<evidence type="ECO:0000256" key="5">
    <source>
        <dbReference type="PROSITE-ProRule" id="PRU10015"/>
    </source>
</evidence>
<dbReference type="EMBL" id="AWXR01000031">
    <property type="protein sequence ID" value="ERM82184.1"/>
    <property type="molecule type" value="Genomic_DNA"/>
</dbReference>
<dbReference type="PATRIC" id="fig|1123057.7.peg.2887"/>
<dbReference type="PROSITE" id="PS50926">
    <property type="entry name" value="TRAM"/>
    <property type="match status" value="1"/>
</dbReference>
<feature type="active site" evidence="5">
    <location>
        <position position="484"/>
    </location>
</feature>
<keyword evidence="3 4" id="KW-0949">S-adenosyl-L-methionine</keyword>
<dbReference type="SUPFAM" id="SSF50249">
    <property type="entry name" value="Nucleic acid-binding proteins"/>
    <property type="match status" value="1"/>
</dbReference>
<dbReference type="Pfam" id="PF01938">
    <property type="entry name" value="TRAM"/>
    <property type="match status" value="1"/>
</dbReference>
<dbReference type="CDD" id="cd02440">
    <property type="entry name" value="AdoMet_MTases"/>
    <property type="match status" value="1"/>
</dbReference>
<dbReference type="FunFam" id="3.40.50.150:FF:000009">
    <property type="entry name" value="23S rRNA (Uracil(1939)-C(5))-methyltransferase RlmD"/>
    <property type="match status" value="1"/>
</dbReference>
<dbReference type="AlphaFoldDB" id="U5BX90"/>
<dbReference type="Gene3D" id="2.40.50.1070">
    <property type="match status" value="1"/>
</dbReference>
<accession>U5BX90</accession>
<keyword evidence="8" id="KW-1185">Reference proteome</keyword>
<evidence type="ECO:0000256" key="1">
    <source>
        <dbReference type="ARBA" id="ARBA00022603"/>
    </source>
</evidence>
<protein>
    <submittedName>
        <fullName evidence="7">RNA methyltransferase</fullName>
    </submittedName>
</protein>
<evidence type="ECO:0000313" key="8">
    <source>
        <dbReference type="Proteomes" id="UP000016843"/>
    </source>
</evidence>
<reference evidence="7 8" key="1">
    <citation type="journal article" date="2013" name="Genome Announc.">
        <title>Draft Genome Sequence of the Psychrophilic and Alkaliphilic Rhodonellum psychrophilum Strain GCM71T.</title>
        <authorList>
            <person name="Hauptmann A.L."/>
            <person name="Glaring M.A."/>
            <person name="Hallin P.F."/>
            <person name="Prieme A."/>
            <person name="Stougaard P."/>
        </authorList>
    </citation>
    <scope>NUCLEOTIDE SEQUENCE [LARGE SCALE GENOMIC DNA]</scope>
    <source>
        <strain evidence="7 8">GCM71</strain>
    </source>
</reference>
<feature type="binding site" evidence="4">
    <location>
        <position position="387"/>
    </location>
    <ligand>
        <name>S-adenosyl-L-methionine</name>
        <dbReference type="ChEBI" id="CHEBI:59789"/>
    </ligand>
</feature>
<dbReference type="GO" id="GO:0070041">
    <property type="term" value="F:rRNA (uridine-C5-)-methyltransferase activity"/>
    <property type="evidence" value="ECO:0007669"/>
    <property type="project" value="TreeGrafter"/>
</dbReference>
<dbReference type="PANTHER" id="PTHR11061:SF30">
    <property type="entry name" value="TRNA (URACIL(54)-C(5))-METHYLTRANSFERASE"/>
    <property type="match status" value="1"/>
</dbReference>
<comment type="caution">
    <text evidence="7">The sequence shown here is derived from an EMBL/GenBank/DDBJ whole genome shotgun (WGS) entry which is preliminary data.</text>
</comment>
<dbReference type="Gene3D" id="2.40.50.140">
    <property type="entry name" value="Nucleic acid-binding proteins"/>
    <property type="match status" value="1"/>
</dbReference>
<evidence type="ECO:0000313" key="7">
    <source>
        <dbReference type="EMBL" id="ERM82184.1"/>
    </source>
</evidence>
<evidence type="ECO:0000259" key="6">
    <source>
        <dbReference type="PROSITE" id="PS50926"/>
    </source>
</evidence>
<dbReference type="PROSITE" id="PS01231">
    <property type="entry name" value="TRMA_2"/>
    <property type="match status" value="1"/>
</dbReference>
<feature type="binding site" evidence="4">
    <location>
        <position position="358"/>
    </location>
    <ligand>
        <name>S-adenosyl-L-methionine</name>
        <dbReference type="ChEBI" id="CHEBI:59789"/>
    </ligand>
</feature>
<feature type="binding site" evidence="4">
    <location>
        <position position="408"/>
    </location>
    <ligand>
        <name>S-adenosyl-L-methionine</name>
        <dbReference type="ChEBI" id="CHEBI:59789"/>
    </ligand>
</feature>
<dbReference type="InterPro" id="IPR030390">
    <property type="entry name" value="MeTrfase_TrmA_AS"/>
</dbReference>
<gene>
    <name evidence="7" type="ORF">P872_07190</name>
</gene>
<keyword evidence="2 4" id="KW-0808">Transferase</keyword>
<dbReference type="PROSITE" id="PS01230">
    <property type="entry name" value="TRMA_1"/>
    <property type="match status" value="1"/>
</dbReference>
<dbReference type="InterPro" id="IPR030391">
    <property type="entry name" value="MeTrfase_TrmA_CS"/>
</dbReference>